<evidence type="ECO:0000313" key="8">
    <source>
        <dbReference type="EMBL" id="KEQ88697.1"/>
    </source>
</evidence>
<dbReference type="STRING" id="1043002.A0A074Y3E6"/>
<dbReference type="Proteomes" id="UP000030706">
    <property type="component" value="Unassembled WGS sequence"/>
</dbReference>
<dbReference type="SUPFAM" id="SSF57716">
    <property type="entry name" value="Glucocorticoid receptor-like (DNA-binding domain)"/>
    <property type="match status" value="1"/>
</dbReference>
<dbReference type="Gene3D" id="3.30.1740.10">
    <property type="entry name" value="Zinc finger, PARP-type"/>
    <property type="match status" value="1"/>
</dbReference>
<feature type="domain" description="PARP-type" evidence="7">
    <location>
        <begin position="1"/>
        <end position="90"/>
    </location>
</feature>
<keyword evidence="3" id="KW-0863">Zinc-finger</keyword>
<dbReference type="RefSeq" id="XP_029764884.1">
    <property type="nucleotide sequence ID" value="XM_029900070.1"/>
</dbReference>
<sequence>EISPNNRAGCKGTECKDNSVKITKGELRQATMVTIHEHQSWAYRHWGCVTPKQLQNMKAECNMDMDYVDGYEELPQDVQEKVYRALDQGHVDDEDWKGDPEYNRPGMSGNGPTKAAKAKKEAAEVTISVMTSHYILTN</sequence>
<evidence type="ECO:0000259" key="7">
    <source>
        <dbReference type="PROSITE" id="PS50064"/>
    </source>
</evidence>
<evidence type="ECO:0000256" key="5">
    <source>
        <dbReference type="ARBA" id="ARBA00023242"/>
    </source>
</evidence>
<dbReference type="EMBL" id="KL584975">
    <property type="protein sequence ID" value="KEQ88697.1"/>
    <property type="molecule type" value="Genomic_DNA"/>
</dbReference>
<accession>A0A074Y3E6</accession>
<name>A0A074Y3E6_AURPU</name>
<dbReference type="GO" id="GO:0008270">
    <property type="term" value="F:zinc ion binding"/>
    <property type="evidence" value="ECO:0007669"/>
    <property type="project" value="UniProtKB-KW"/>
</dbReference>
<protein>
    <submittedName>
        <fullName evidence="8">Zf-PARP-domain-containing protein</fullName>
    </submittedName>
</protein>
<feature type="compositionally biased region" description="Basic and acidic residues" evidence="6">
    <location>
        <begin position="88"/>
        <end position="102"/>
    </location>
</feature>
<dbReference type="SMART" id="SM01336">
    <property type="entry name" value="zf-PARP"/>
    <property type="match status" value="1"/>
</dbReference>
<comment type="subcellular location">
    <subcellularLocation>
        <location evidence="1">Nucleus</location>
    </subcellularLocation>
</comment>
<keyword evidence="4" id="KW-0862">Zinc</keyword>
<evidence type="ECO:0000256" key="1">
    <source>
        <dbReference type="ARBA" id="ARBA00004123"/>
    </source>
</evidence>
<organism evidence="8 9">
    <name type="scientific">Aureobasidium pullulans EXF-150</name>
    <dbReference type="NCBI Taxonomy" id="1043002"/>
    <lineage>
        <taxon>Eukaryota</taxon>
        <taxon>Fungi</taxon>
        <taxon>Dikarya</taxon>
        <taxon>Ascomycota</taxon>
        <taxon>Pezizomycotina</taxon>
        <taxon>Dothideomycetes</taxon>
        <taxon>Dothideomycetidae</taxon>
        <taxon>Dothideales</taxon>
        <taxon>Saccotheciaceae</taxon>
        <taxon>Aureobasidium</taxon>
    </lineage>
</organism>
<feature type="region of interest" description="Disordered" evidence="6">
    <location>
        <begin position="88"/>
        <end position="119"/>
    </location>
</feature>
<dbReference type="InterPro" id="IPR036957">
    <property type="entry name" value="Znf_PARP_sf"/>
</dbReference>
<evidence type="ECO:0000256" key="3">
    <source>
        <dbReference type="ARBA" id="ARBA00022771"/>
    </source>
</evidence>
<dbReference type="HOGENOM" id="CLU_150769_0_0_1"/>
<dbReference type="PROSITE" id="PS50064">
    <property type="entry name" value="ZF_PARP_2"/>
    <property type="match status" value="1"/>
</dbReference>
<keyword evidence="5" id="KW-0539">Nucleus</keyword>
<dbReference type="GeneID" id="40742376"/>
<evidence type="ECO:0000256" key="4">
    <source>
        <dbReference type="ARBA" id="ARBA00022833"/>
    </source>
</evidence>
<proteinExistence type="predicted"/>
<dbReference type="Pfam" id="PF00645">
    <property type="entry name" value="zf-PARP"/>
    <property type="match status" value="1"/>
</dbReference>
<dbReference type="OrthoDB" id="429950at2759"/>
<evidence type="ECO:0000313" key="9">
    <source>
        <dbReference type="Proteomes" id="UP000030706"/>
    </source>
</evidence>
<reference evidence="8 9" key="1">
    <citation type="journal article" date="2014" name="BMC Genomics">
        <title>Genome sequencing of four Aureobasidium pullulans varieties: biotechnological potential, stress tolerance, and description of new species.</title>
        <authorList>
            <person name="Gostin Ar C."/>
            <person name="Ohm R.A."/>
            <person name="Kogej T."/>
            <person name="Sonjak S."/>
            <person name="Turk M."/>
            <person name="Zajc J."/>
            <person name="Zalar P."/>
            <person name="Grube M."/>
            <person name="Sun H."/>
            <person name="Han J."/>
            <person name="Sharma A."/>
            <person name="Chiniquy J."/>
            <person name="Ngan C.Y."/>
            <person name="Lipzen A."/>
            <person name="Barry K."/>
            <person name="Grigoriev I.V."/>
            <person name="Gunde-Cimerman N."/>
        </authorList>
    </citation>
    <scope>NUCLEOTIDE SEQUENCE [LARGE SCALE GENOMIC DNA]</scope>
    <source>
        <strain evidence="8 9">EXF-150</strain>
    </source>
</reference>
<keyword evidence="9" id="KW-1185">Reference proteome</keyword>
<feature type="non-terminal residue" evidence="8">
    <location>
        <position position="1"/>
    </location>
</feature>
<gene>
    <name evidence="8" type="ORF">M438DRAFT_265997</name>
</gene>
<keyword evidence="2" id="KW-0479">Metal-binding</keyword>
<dbReference type="InterPro" id="IPR001510">
    <property type="entry name" value="Znf_PARP"/>
</dbReference>
<dbReference type="AlphaFoldDB" id="A0A074Y3E6"/>
<dbReference type="GO" id="GO:0003677">
    <property type="term" value="F:DNA binding"/>
    <property type="evidence" value="ECO:0007669"/>
    <property type="project" value="InterPro"/>
</dbReference>
<evidence type="ECO:0000256" key="6">
    <source>
        <dbReference type="SAM" id="MobiDB-lite"/>
    </source>
</evidence>
<evidence type="ECO:0000256" key="2">
    <source>
        <dbReference type="ARBA" id="ARBA00022723"/>
    </source>
</evidence>
<dbReference type="GO" id="GO:0005634">
    <property type="term" value="C:nucleus"/>
    <property type="evidence" value="ECO:0007669"/>
    <property type="project" value="UniProtKB-SubCell"/>
</dbReference>